<evidence type="ECO:0000259" key="13">
    <source>
        <dbReference type="PROSITE" id="PS50885"/>
    </source>
</evidence>
<dbReference type="RefSeq" id="WP_078817301.1">
    <property type="nucleotide sequence ID" value="NZ_FUYJ01000002.1"/>
</dbReference>
<evidence type="ECO:0000256" key="1">
    <source>
        <dbReference type="ARBA" id="ARBA00004651"/>
    </source>
</evidence>
<feature type="transmembrane region" description="Helical" evidence="11">
    <location>
        <begin position="9"/>
        <end position="27"/>
    </location>
</feature>
<evidence type="ECO:0000256" key="10">
    <source>
        <dbReference type="PROSITE-ProRule" id="PRU00284"/>
    </source>
</evidence>
<dbReference type="SMART" id="SM00304">
    <property type="entry name" value="HAMP"/>
    <property type="match status" value="1"/>
</dbReference>
<evidence type="ECO:0000256" key="8">
    <source>
        <dbReference type="ARBA" id="ARBA00023224"/>
    </source>
</evidence>
<dbReference type="PANTHER" id="PTHR32089">
    <property type="entry name" value="METHYL-ACCEPTING CHEMOTAXIS PROTEIN MCPB"/>
    <property type="match status" value="1"/>
</dbReference>
<dbReference type="InterPro" id="IPR003660">
    <property type="entry name" value="HAMP_dom"/>
</dbReference>
<dbReference type="PROSITE" id="PS50111">
    <property type="entry name" value="CHEMOTAXIS_TRANSDUC_2"/>
    <property type="match status" value="1"/>
</dbReference>
<evidence type="ECO:0000259" key="12">
    <source>
        <dbReference type="PROSITE" id="PS50111"/>
    </source>
</evidence>
<accession>A0A1T4Y3P3</accession>
<proteinExistence type="inferred from homology"/>
<dbReference type="PANTHER" id="PTHR32089:SF114">
    <property type="entry name" value="METHYL-ACCEPTING CHEMOTAXIS PROTEIN MCPB"/>
    <property type="match status" value="1"/>
</dbReference>
<evidence type="ECO:0000313" key="15">
    <source>
        <dbReference type="Proteomes" id="UP000190042"/>
    </source>
</evidence>
<protein>
    <submittedName>
        <fullName evidence="14">Methyl-accepting chemotaxis protein</fullName>
    </submittedName>
</protein>
<evidence type="ECO:0000256" key="5">
    <source>
        <dbReference type="ARBA" id="ARBA00022692"/>
    </source>
</evidence>
<feature type="transmembrane region" description="Helical" evidence="11">
    <location>
        <begin position="284"/>
        <end position="303"/>
    </location>
</feature>
<gene>
    <name evidence="14" type="ORF">SAMN04244570_1727</name>
</gene>
<dbReference type="Pfam" id="PF02743">
    <property type="entry name" value="dCache_1"/>
    <property type="match status" value="1"/>
</dbReference>
<dbReference type="Pfam" id="PF00015">
    <property type="entry name" value="MCPsignal"/>
    <property type="match status" value="1"/>
</dbReference>
<dbReference type="CDD" id="cd06225">
    <property type="entry name" value="HAMP"/>
    <property type="match status" value="1"/>
</dbReference>
<sequence length="660" mass="72404">MFRSIKTKLLFTVMILFILGISLMTYFTTNQAKKHSIADALDSSDAIVNEMGFGVNQFLQKYETGLNLLATSDSIALFKRAEDSQKAGKEMEDKLDEFLSIYPETSAAYYSSTTRDSFIMPYADLSDYEPETRPWFSLAIENPDAIQWIEPYEDDQTGELVISVSKAIRDNGKVVGVVGLDIQLGTLTDEITNREIGYNGFPILLDGKGTAISYPSETGNDLSQLSYVGKLYESENGIVTYKDEDGVAKRIIFTTLPDVNWKVGAVYEERELNSLANNLRNSTLLFALLTLFVIFAALFVTVSRTTRPIGKIKAVMDSVSAGDLTVRSEMTATDEISSLGKDFNHMLDQMNGIIRVVRTSADDVRSNSESLSAVAEETSAASTEVAHAIYEIAEGASKSAEDAEMVTERTELLGQQINEITDNAASMLQIAEQTGIKNASGQEQMAALKQSFETSGATLRTMTQQTQTLGEKVNAIGNVMETIMNISKQTNLLALNASIEAARAGEHGKGFAVVAEEVRTLAEQTAKSTENVGMTIYELQEESTMVANQLSETVDTFKQQGIVVEETEATFQELSALMTDMQQSIHTVTKEIEQIATHKDEVMWTIQTMTATSQETAAACEEVSASSEEQLRAIQAVTDAAETLTDLSERLQEAIERFTV</sequence>
<keyword evidence="2" id="KW-1003">Cell membrane</keyword>
<keyword evidence="3" id="KW-0488">Methylation</keyword>
<dbReference type="GO" id="GO:0007165">
    <property type="term" value="P:signal transduction"/>
    <property type="evidence" value="ECO:0007669"/>
    <property type="project" value="UniProtKB-KW"/>
</dbReference>
<organism evidence="14 15">
    <name type="scientific">Sporosarcina newyorkensis</name>
    <dbReference type="NCBI Taxonomy" id="759851"/>
    <lineage>
        <taxon>Bacteria</taxon>
        <taxon>Bacillati</taxon>
        <taxon>Bacillota</taxon>
        <taxon>Bacilli</taxon>
        <taxon>Bacillales</taxon>
        <taxon>Caryophanaceae</taxon>
        <taxon>Sporosarcina</taxon>
    </lineage>
</organism>
<feature type="domain" description="HAMP" evidence="13">
    <location>
        <begin position="303"/>
        <end position="355"/>
    </location>
</feature>
<feature type="domain" description="Methyl-accepting transducer" evidence="12">
    <location>
        <begin position="374"/>
        <end position="624"/>
    </location>
</feature>
<evidence type="ECO:0000256" key="4">
    <source>
        <dbReference type="ARBA" id="ARBA00022500"/>
    </source>
</evidence>
<comment type="subcellular location">
    <subcellularLocation>
        <location evidence="1">Cell membrane</location>
        <topology evidence="1">Multi-pass membrane protein</topology>
    </subcellularLocation>
</comment>
<keyword evidence="6 11" id="KW-1133">Transmembrane helix</keyword>
<keyword evidence="5 11" id="KW-0812">Transmembrane</keyword>
<name>A0A1T4Y3P3_9BACL</name>
<evidence type="ECO:0000313" key="14">
    <source>
        <dbReference type="EMBL" id="SKA95895.1"/>
    </source>
</evidence>
<dbReference type="AlphaFoldDB" id="A0A1T4Y3P3"/>
<keyword evidence="15" id="KW-1185">Reference proteome</keyword>
<keyword evidence="8 10" id="KW-0807">Transducer</keyword>
<dbReference type="Gene3D" id="1.10.8.500">
    <property type="entry name" value="HAMP domain in histidine kinase"/>
    <property type="match status" value="1"/>
</dbReference>
<dbReference type="InterPro" id="IPR029151">
    <property type="entry name" value="Sensor-like_sf"/>
</dbReference>
<comment type="similarity">
    <text evidence="9">Belongs to the methyl-accepting chemotaxis (MCP) protein family.</text>
</comment>
<dbReference type="CDD" id="cd12913">
    <property type="entry name" value="PDC1_MCP_like"/>
    <property type="match status" value="1"/>
</dbReference>
<dbReference type="EMBL" id="FUYJ01000002">
    <property type="protein sequence ID" value="SKA95895.1"/>
    <property type="molecule type" value="Genomic_DNA"/>
</dbReference>
<dbReference type="Pfam" id="PF00672">
    <property type="entry name" value="HAMP"/>
    <property type="match status" value="1"/>
</dbReference>
<dbReference type="Gene3D" id="3.30.450.20">
    <property type="entry name" value="PAS domain"/>
    <property type="match status" value="2"/>
</dbReference>
<evidence type="ECO:0000256" key="7">
    <source>
        <dbReference type="ARBA" id="ARBA00023136"/>
    </source>
</evidence>
<dbReference type="SMART" id="SM00283">
    <property type="entry name" value="MA"/>
    <property type="match status" value="1"/>
</dbReference>
<dbReference type="Proteomes" id="UP000190042">
    <property type="component" value="Unassembled WGS sequence"/>
</dbReference>
<dbReference type="GO" id="GO:0006935">
    <property type="term" value="P:chemotaxis"/>
    <property type="evidence" value="ECO:0007669"/>
    <property type="project" value="UniProtKB-KW"/>
</dbReference>
<evidence type="ECO:0000256" key="2">
    <source>
        <dbReference type="ARBA" id="ARBA00022475"/>
    </source>
</evidence>
<keyword evidence="7 11" id="KW-0472">Membrane</keyword>
<reference evidence="15" key="1">
    <citation type="submission" date="2017-02" db="EMBL/GenBank/DDBJ databases">
        <authorList>
            <person name="Varghese N."/>
            <person name="Submissions S."/>
        </authorList>
    </citation>
    <scope>NUCLEOTIDE SEQUENCE [LARGE SCALE GENOMIC DNA]</scope>
    <source>
        <strain evidence="15">DSM 23966</strain>
    </source>
</reference>
<evidence type="ECO:0000256" key="11">
    <source>
        <dbReference type="SAM" id="Phobius"/>
    </source>
</evidence>
<dbReference type="CDD" id="cd12912">
    <property type="entry name" value="PDC2_MCP_like"/>
    <property type="match status" value="1"/>
</dbReference>
<evidence type="ECO:0000256" key="3">
    <source>
        <dbReference type="ARBA" id="ARBA00022481"/>
    </source>
</evidence>
<evidence type="ECO:0000256" key="6">
    <source>
        <dbReference type="ARBA" id="ARBA00022989"/>
    </source>
</evidence>
<keyword evidence="4" id="KW-0145">Chemotaxis</keyword>
<dbReference type="SUPFAM" id="SSF103190">
    <property type="entry name" value="Sensory domain-like"/>
    <property type="match status" value="1"/>
</dbReference>
<dbReference type="PROSITE" id="PS50885">
    <property type="entry name" value="HAMP"/>
    <property type="match status" value="1"/>
</dbReference>
<evidence type="ECO:0000256" key="9">
    <source>
        <dbReference type="ARBA" id="ARBA00029447"/>
    </source>
</evidence>
<dbReference type="InterPro" id="IPR004089">
    <property type="entry name" value="MCPsignal_dom"/>
</dbReference>
<dbReference type="Gene3D" id="1.10.287.950">
    <property type="entry name" value="Methyl-accepting chemotaxis protein"/>
    <property type="match status" value="1"/>
</dbReference>
<dbReference type="GO" id="GO:0005886">
    <property type="term" value="C:plasma membrane"/>
    <property type="evidence" value="ECO:0007669"/>
    <property type="project" value="UniProtKB-SubCell"/>
</dbReference>
<dbReference type="InterPro" id="IPR033479">
    <property type="entry name" value="dCache_1"/>
</dbReference>
<dbReference type="SUPFAM" id="SSF58104">
    <property type="entry name" value="Methyl-accepting chemotaxis protein (MCP) signaling domain"/>
    <property type="match status" value="1"/>
</dbReference>